<feature type="coiled-coil region" evidence="1">
    <location>
        <begin position="382"/>
        <end position="465"/>
    </location>
</feature>
<dbReference type="GO" id="GO:0003682">
    <property type="term" value="F:chromatin binding"/>
    <property type="evidence" value="ECO:0000318"/>
    <property type="project" value="GO_Central"/>
</dbReference>
<dbReference type="KEGG" id="jre:108984885"/>
<evidence type="ECO:0000313" key="4">
    <source>
        <dbReference type="RefSeq" id="XP_018812515.1"/>
    </source>
</evidence>
<dbReference type="PANTHER" id="PTHR43941">
    <property type="entry name" value="STRUCTURAL MAINTENANCE OF CHROMOSOMES PROTEIN 2"/>
    <property type="match status" value="1"/>
</dbReference>
<sequence>MGFLTGSSCYLHSSPLCQSRFPSSSSSFSQSTFFHSCARNADTKRKNFAPMACLYHEDPNDGVHRKRRAILFVGISVLPLLQLTARAFEHLGAEERELKEPEENQEAEQALQRDAPPNPFLSLLNGIGIISSGVLGAFYALGLSEKTATNAAVESMKSQLKEKEAVIFSLERHFDSKLLNEQAERTKQLRKAKEEQQCLLNQLNSANSVITGLGQELKNEKRLIQELKFQIHSLETSVSNARDDKKALEEDLKEKLDSSAVLEERINLLSLGLKEKEDNVQSLSTSLAEKELELNNLNFTNKQTKDELAKVHSEIQRLEVECLKNQKELELRNSMMDELNRRVSSLNFERDDSKKKLDMIQEEYNDLKSFSGKKAALDSKLLGEKEAELLQLNEKLELAMNEISGNQAVISDLTQERVNLREMLDRELNNVKHLKHELHVTKESLEKSMNEVSDLTNQLERSRDLCTGLEGEISRVQAESSEVRESLQKGLDEAKLSSEMVAMELTSVKELLKKREEELQIVSHELAGVVENGDSLQKELVDVYKRAETTANDLKEEKKVVSSLNKELQALEKQMLKDKEAQKSLETDLEEATKSLDELNRKALSLSRDIEKANSRISDLEDEKEVLYNSLTGQKNASKEAQENMEDAHNLIMRLGKERESLEKRANKLEEQLASAKGEILRLRSRINSSNAIVNNQQPQQGEVEGNVPVTARRNGRRRKASSQ</sequence>
<feature type="coiled-coil region" evidence="1">
    <location>
        <begin position="537"/>
        <end position="686"/>
    </location>
</feature>
<protein>
    <submittedName>
        <fullName evidence="4">MAR-binding filament-like protein 1-1 isoform X1</fullName>
    </submittedName>
</protein>
<dbReference type="PANTHER" id="PTHR43941:SF5">
    <property type="entry name" value="ELKS_RAB6-INTERACTING_CAST FAMILY PROTEIN"/>
    <property type="match status" value="1"/>
</dbReference>
<feature type="coiled-coil region" evidence="1">
    <location>
        <begin position="176"/>
        <end position="356"/>
    </location>
</feature>
<feature type="region of interest" description="Disordered" evidence="2">
    <location>
        <begin position="96"/>
        <end position="115"/>
    </location>
</feature>
<dbReference type="Proteomes" id="UP000235220">
    <property type="component" value="Chromosome 7"/>
</dbReference>
<feature type="compositionally biased region" description="Basic residues" evidence="2">
    <location>
        <begin position="714"/>
        <end position="724"/>
    </location>
</feature>
<feature type="compositionally biased region" description="Polar residues" evidence="2">
    <location>
        <begin position="691"/>
        <end position="701"/>
    </location>
</feature>
<dbReference type="Gramene" id="Jr07_30340_p1">
    <property type="protein sequence ID" value="cds.Jr07_30340_p1"/>
    <property type="gene ID" value="Jr07_30340"/>
</dbReference>
<feature type="region of interest" description="Disordered" evidence="2">
    <location>
        <begin position="691"/>
        <end position="724"/>
    </location>
</feature>
<dbReference type="GO" id="GO:0000793">
    <property type="term" value="C:condensed chromosome"/>
    <property type="evidence" value="ECO:0000318"/>
    <property type="project" value="GO_Central"/>
</dbReference>
<dbReference type="AlphaFoldDB" id="A0A2I4DZE0"/>
<evidence type="ECO:0000256" key="2">
    <source>
        <dbReference type="SAM" id="MobiDB-lite"/>
    </source>
</evidence>
<dbReference type="GeneID" id="108984885"/>
<dbReference type="Gene3D" id="1.10.287.1490">
    <property type="match status" value="1"/>
</dbReference>
<accession>A0A2I4DZE0</accession>
<dbReference type="GO" id="GO:0000796">
    <property type="term" value="C:condensin complex"/>
    <property type="evidence" value="ECO:0000318"/>
    <property type="project" value="GO_Central"/>
</dbReference>
<name>A0A2I4DZE0_JUGRE</name>
<reference evidence="4" key="1">
    <citation type="submission" date="2025-08" db="UniProtKB">
        <authorList>
            <consortium name="RefSeq"/>
        </authorList>
    </citation>
    <scope>IDENTIFICATION</scope>
    <source>
        <tissue evidence="4">Leaves</tissue>
    </source>
</reference>
<organism evidence="3 4">
    <name type="scientific">Juglans regia</name>
    <name type="common">English walnut</name>
    <dbReference type="NCBI Taxonomy" id="51240"/>
    <lineage>
        <taxon>Eukaryota</taxon>
        <taxon>Viridiplantae</taxon>
        <taxon>Streptophyta</taxon>
        <taxon>Embryophyta</taxon>
        <taxon>Tracheophyta</taxon>
        <taxon>Spermatophyta</taxon>
        <taxon>Magnoliopsida</taxon>
        <taxon>eudicotyledons</taxon>
        <taxon>Gunneridae</taxon>
        <taxon>Pentapetalae</taxon>
        <taxon>rosids</taxon>
        <taxon>fabids</taxon>
        <taxon>Fagales</taxon>
        <taxon>Juglandaceae</taxon>
        <taxon>Juglans</taxon>
    </lineage>
</organism>
<dbReference type="STRING" id="51240.A0A2I4DZE0"/>
<dbReference type="OrthoDB" id="10255522at2759"/>
<dbReference type="FunCoup" id="A0A2I4DZE0">
    <property type="interactions" value="1852"/>
</dbReference>
<dbReference type="GO" id="GO:0007076">
    <property type="term" value="P:mitotic chromosome condensation"/>
    <property type="evidence" value="ECO:0000318"/>
    <property type="project" value="GO_Central"/>
</dbReference>
<dbReference type="GO" id="GO:0000785">
    <property type="term" value="C:chromatin"/>
    <property type="evidence" value="ECO:0000318"/>
    <property type="project" value="GO_Central"/>
</dbReference>
<keyword evidence="1" id="KW-0175">Coiled coil</keyword>
<evidence type="ECO:0000313" key="3">
    <source>
        <dbReference type="Proteomes" id="UP000235220"/>
    </source>
</evidence>
<proteinExistence type="predicted"/>
<gene>
    <name evidence="4" type="primary">LOC108984885</name>
</gene>
<keyword evidence="3" id="KW-1185">Reference proteome</keyword>
<dbReference type="RefSeq" id="XP_018812515.1">
    <property type="nucleotide sequence ID" value="XM_018956970.2"/>
</dbReference>
<evidence type="ECO:0000256" key="1">
    <source>
        <dbReference type="SAM" id="Coils"/>
    </source>
</evidence>
<dbReference type="SUPFAM" id="SSF57997">
    <property type="entry name" value="Tropomyosin"/>
    <property type="match status" value="1"/>
</dbReference>